<comment type="subcellular location">
    <subcellularLocation>
        <location evidence="1">Membrane</location>
        <topology evidence="1">Multi-pass membrane protein</topology>
    </subcellularLocation>
</comment>
<accession>A0A1Y1UTC5</accession>
<feature type="transmembrane region" description="Helical" evidence="6">
    <location>
        <begin position="252"/>
        <end position="273"/>
    </location>
</feature>
<evidence type="ECO:0000256" key="5">
    <source>
        <dbReference type="ARBA" id="ARBA00023136"/>
    </source>
</evidence>
<feature type="transmembrane region" description="Helical" evidence="6">
    <location>
        <begin position="499"/>
        <end position="517"/>
    </location>
</feature>
<dbReference type="Pfam" id="PF07690">
    <property type="entry name" value="MFS_1"/>
    <property type="match status" value="1"/>
</dbReference>
<dbReference type="InterPro" id="IPR005829">
    <property type="entry name" value="Sugar_transporter_CS"/>
</dbReference>
<feature type="transmembrane region" description="Helical" evidence="6">
    <location>
        <begin position="127"/>
        <end position="147"/>
    </location>
</feature>
<feature type="transmembrane region" description="Helical" evidence="6">
    <location>
        <begin position="458"/>
        <end position="479"/>
    </location>
</feature>
<reference evidence="8 9" key="1">
    <citation type="submission" date="2017-03" db="EMBL/GenBank/DDBJ databases">
        <title>Widespread Adenine N6-methylation of Active Genes in Fungi.</title>
        <authorList>
            <consortium name="DOE Joint Genome Institute"/>
            <person name="Mondo S.J."/>
            <person name="Dannebaum R.O."/>
            <person name="Kuo R.C."/>
            <person name="Louie K.B."/>
            <person name="Bewick A.J."/>
            <person name="Labutti K."/>
            <person name="Haridas S."/>
            <person name="Kuo A."/>
            <person name="Salamov A."/>
            <person name="Ahrendt S.R."/>
            <person name="Lau R."/>
            <person name="Bowen B.P."/>
            <person name="Lipzen A."/>
            <person name="Sullivan W."/>
            <person name="Andreopoulos W.B."/>
            <person name="Clum A."/>
            <person name="Lindquist E."/>
            <person name="Daum C."/>
            <person name="Northen T.R."/>
            <person name="Ramamoorthy G."/>
            <person name="Schmitz R.J."/>
            <person name="Gryganskyi A."/>
            <person name="Culley D."/>
            <person name="Magnuson J."/>
            <person name="James T.Y."/>
            <person name="O'Malley M.A."/>
            <person name="Stajich J.E."/>
            <person name="Spatafora J.W."/>
            <person name="Visel A."/>
            <person name="Grigoriev I.V."/>
        </authorList>
    </citation>
    <scope>NUCLEOTIDE SEQUENCE [LARGE SCALE GENOMIC DNA]</scope>
    <source>
        <strain evidence="8 9">NRRL Y-17943</strain>
    </source>
</reference>
<evidence type="ECO:0000259" key="7">
    <source>
        <dbReference type="PROSITE" id="PS50850"/>
    </source>
</evidence>
<keyword evidence="5 6" id="KW-0472">Membrane</keyword>
<evidence type="ECO:0000256" key="1">
    <source>
        <dbReference type="ARBA" id="ARBA00004141"/>
    </source>
</evidence>
<organism evidence="8 9">
    <name type="scientific">Kockovaella imperatae</name>
    <dbReference type="NCBI Taxonomy" id="4999"/>
    <lineage>
        <taxon>Eukaryota</taxon>
        <taxon>Fungi</taxon>
        <taxon>Dikarya</taxon>
        <taxon>Basidiomycota</taxon>
        <taxon>Agaricomycotina</taxon>
        <taxon>Tremellomycetes</taxon>
        <taxon>Tremellales</taxon>
        <taxon>Cuniculitremaceae</taxon>
        <taxon>Kockovaella</taxon>
    </lineage>
</organism>
<feature type="transmembrane region" description="Helical" evidence="6">
    <location>
        <begin position="95"/>
        <end position="115"/>
    </location>
</feature>
<keyword evidence="3 6" id="KW-0812">Transmembrane</keyword>
<dbReference type="PROSITE" id="PS50850">
    <property type="entry name" value="MFS"/>
    <property type="match status" value="1"/>
</dbReference>
<dbReference type="PROSITE" id="PS00216">
    <property type="entry name" value="SUGAR_TRANSPORT_1"/>
    <property type="match status" value="1"/>
</dbReference>
<comment type="caution">
    <text evidence="8">The sequence shown here is derived from an EMBL/GenBank/DDBJ whole genome shotgun (WGS) entry which is preliminary data.</text>
</comment>
<keyword evidence="9" id="KW-1185">Reference proteome</keyword>
<dbReference type="GO" id="GO:0022857">
    <property type="term" value="F:transmembrane transporter activity"/>
    <property type="evidence" value="ECO:0007669"/>
    <property type="project" value="InterPro"/>
</dbReference>
<evidence type="ECO:0000313" key="9">
    <source>
        <dbReference type="Proteomes" id="UP000193218"/>
    </source>
</evidence>
<evidence type="ECO:0000256" key="3">
    <source>
        <dbReference type="ARBA" id="ARBA00022692"/>
    </source>
</evidence>
<protein>
    <submittedName>
        <fullName evidence="8">Major facilitator superfamily domain-containing protein</fullName>
    </submittedName>
</protein>
<feature type="transmembrane region" description="Helical" evidence="6">
    <location>
        <begin position="185"/>
        <end position="209"/>
    </location>
</feature>
<dbReference type="Gene3D" id="1.20.1250.20">
    <property type="entry name" value="MFS general substrate transporter like domains"/>
    <property type="match status" value="2"/>
</dbReference>
<evidence type="ECO:0000313" key="8">
    <source>
        <dbReference type="EMBL" id="ORX41202.1"/>
    </source>
</evidence>
<dbReference type="STRING" id="4999.A0A1Y1UTC5"/>
<dbReference type="AlphaFoldDB" id="A0A1Y1UTC5"/>
<feature type="transmembrane region" description="Helical" evidence="6">
    <location>
        <begin position="59"/>
        <end position="83"/>
    </location>
</feature>
<feature type="transmembrane region" description="Helical" evidence="6">
    <location>
        <begin position="433"/>
        <end position="451"/>
    </location>
</feature>
<feature type="transmembrane region" description="Helical" evidence="6">
    <location>
        <begin position="153"/>
        <end position="173"/>
    </location>
</feature>
<name>A0A1Y1UTC5_9TREE</name>
<feature type="domain" description="Major facilitator superfamily (MFS) profile" evidence="7">
    <location>
        <begin position="61"/>
        <end position="521"/>
    </location>
</feature>
<dbReference type="InterPro" id="IPR011701">
    <property type="entry name" value="MFS"/>
</dbReference>
<evidence type="ECO:0000256" key="6">
    <source>
        <dbReference type="SAM" id="Phobius"/>
    </source>
</evidence>
<dbReference type="InParanoid" id="A0A1Y1UTC5"/>
<keyword evidence="2" id="KW-0813">Transport</keyword>
<evidence type="ECO:0000256" key="2">
    <source>
        <dbReference type="ARBA" id="ARBA00022448"/>
    </source>
</evidence>
<dbReference type="PANTHER" id="PTHR42718:SF9">
    <property type="entry name" value="MAJOR FACILITATOR SUPERFAMILY MULTIDRUG TRANSPORTER MFSC"/>
    <property type="match status" value="1"/>
</dbReference>
<dbReference type="GeneID" id="33556323"/>
<keyword evidence="4 6" id="KW-1133">Transmembrane helix</keyword>
<dbReference type="InterPro" id="IPR036259">
    <property type="entry name" value="MFS_trans_sf"/>
</dbReference>
<dbReference type="RefSeq" id="XP_021874881.1">
    <property type="nucleotide sequence ID" value="XM_022014515.1"/>
</dbReference>
<dbReference type="GO" id="GO:0016020">
    <property type="term" value="C:membrane"/>
    <property type="evidence" value="ECO:0007669"/>
    <property type="project" value="UniProtKB-SubCell"/>
</dbReference>
<dbReference type="PANTHER" id="PTHR42718">
    <property type="entry name" value="MAJOR FACILITATOR SUPERFAMILY MULTIDRUG TRANSPORTER MFSC"/>
    <property type="match status" value="1"/>
</dbReference>
<feature type="transmembrane region" description="Helical" evidence="6">
    <location>
        <begin position="395"/>
        <end position="413"/>
    </location>
</feature>
<dbReference type="SUPFAM" id="SSF103473">
    <property type="entry name" value="MFS general substrate transporter"/>
    <property type="match status" value="1"/>
</dbReference>
<proteinExistence type="predicted"/>
<dbReference type="OrthoDB" id="2130629at2759"/>
<sequence length="554" mass="59540">MANTHIDQAAKIPQVPPDECISETTEKILPTSSTLDSAPQLDDDGSTQHRAALSRARRVVVAGLMITPYFLTSSNSASAFMLIPSIQRDLGGSQLAVQWVASAYTLANGCGLLVSGRLADMYGRKKLFLIGMCLNGVFCLASGFIRILIPLCILRALAGLGLAIAMPAGFGIIGSTFDQEPGRTIAFAIMGTGWPLGSGVSQVLGAFIATARPESWSYIFVLLGGLAIVTAAVTLFVIPMDKDPKRRLVDRRIDMIGAVLITLAISLLSFSITQGGLVHRGWREPYIPCVFCLSIITVLAFGLWQHHLKRKNALPPLVDLDIFTRFKGKITALLAVTFTSYTAINGWLYVASQWFQVLKGETPLEFALHTLTAPIMGLVACLIVPLVAVRVRAPILLVFGCFSTAAACWLFAAQPSGSTYWSFEFIANIVNPWGADFTVGIGSVLISNFAIGDEQSLLGALFQTVIAFSGTIGTCLASLIQTKQYESSGDIRKSLDAAWWFLAGMSWLACLITIAFLRDIKLAKDVKRDLAHLDKGAEIATAIPSDPTTIQTSG</sequence>
<gene>
    <name evidence="8" type="ORF">BD324DRAFT_613598</name>
</gene>
<dbReference type="Proteomes" id="UP000193218">
    <property type="component" value="Unassembled WGS sequence"/>
</dbReference>
<evidence type="ECO:0000256" key="4">
    <source>
        <dbReference type="ARBA" id="ARBA00022989"/>
    </source>
</evidence>
<feature type="transmembrane region" description="Helical" evidence="6">
    <location>
        <begin position="366"/>
        <end position="388"/>
    </location>
</feature>
<feature type="transmembrane region" description="Helical" evidence="6">
    <location>
        <begin position="330"/>
        <end position="350"/>
    </location>
</feature>
<dbReference type="EMBL" id="NBSH01000001">
    <property type="protein sequence ID" value="ORX41202.1"/>
    <property type="molecule type" value="Genomic_DNA"/>
</dbReference>
<feature type="transmembrane region" description="Helical" evidence="6">
    <location>
        <begin position="215"/>
        <end position="240"/>
    </location>
</feature>
<feature type="transmembrane region" description="Helical" evidence="6">
    <location>
        <begin position="285"/>
        <end position="304"/>
    </location>
</feature>
<dbReference type="InterPro" id="IPR020846">
    <property type="entry name" value="MFS_dom"/>
</dbReference>